<comment type="similarity">
    <text evidence="3">Belongs to the glycosyltransferase 9 family.</text>
</comment>
<reference evidence="6 7" key="1">
    <citation type="submission" date="2020-08" db="EMBL/GenBank/DDBJ databases">
        <title>Genome sequencing of Purple Non-Sulfur Bacteria from various extreme environments.</title>
        <authorList>
            <person name="Mayer M."/>
        </authorList>
    </citation>
    <scope>NUCLEOTIDE SEQUENCE [LARGE SCALE GENOMIC DNA]</scope>
    <source>
        <strain evidence="6 7">2761</strain>
    </source>
</reference>
<evidence type="ECO:0000313" key="6">
    <source>
        <dbReference type="EMBL" id="MBB4247772.1"/>
    </source>
</evidence>
<dbReference type="InterPro" id="IPR011910">
    <property type="entry name" value="RfaF"/>
</dbReference>
<evidence type="ECO:0000256" key="2">
    <source>
        <dbReference type="ARBA" id="ARBA00022679"/>
    </source>
</evidence>
<gene>
    <name evidence="6" type="ORF">GGD90_002157</name>
</gene>
<dbReference type="EMBL" id="JACIGE010000007">
    <property type="protein sequence ID" value="MBB4247772.1"/>
    <property type="molecule type" value="Genomic_DNA"/>
</dbReference>
<organism evidence="6 7">
    <name type="scientific">Rhodocyclus tenuis</name>
    <name type="common">Rhodospirillum tenue</name>
    <dbReference type="NCBI Taxonomy" id="1066"/>
    <lineage>
        <taxon>Bacteria</taxon>
        <taxon>Pseudomonadati</taxon>
        <taxon>Pseudomonadota</taxon>
        <taxon>Betaproteobacteria</taxon>
        <taxon>Rhodocyclales</taxon>
        <taxon>Rhodocyclaceae</taxon>
        <taxon>Rhodocyclus</taxon>
    </lineage>
</organism>
<evidence type="ECO:0000313" key="7">
    <source>
        <dbReference type="Proteomes" id="UP000587070"/>
    </source>
</evidence>
<keyword evidence="2 6" id="KW-0808">Transferase</keyword>
<accession>A0A840GGZ7</accession>
<dbReference type="PANTHER" id="PTHR30160:SF7">
    <property type="entry name" value="ADP-HEPTOSE--LPS HEPTOSYLTRANSFERASE 2"/>
    <property type="match status" value="1"/>
</dbReference>
<dbReference type="InterPro" id="IPR002201">
    <property type="entry name" value="Glyco_trans_9"/>
</dbReference>
<dbReference type="GO" id="GO:0009244">
    <property type="term" value="P:lipopolysaccharide core region biosynthetic process"/>
    <property type="evidence" value="ECO:0007669"/>
    <property type="project" value="TreeGrafter"/>
</dbReference>
<sequence length="391" mass="41055">MNAAVEPILSADDGTRSRGQRAALVVAPAWIGDTVLAQPLFVRLKERHPDLVIDALAPRWTAPVLERMPQIRRVIDNPFAHGQLDLGARRRLGRQLAAGNDGRGYDLAYVLPNSLKSALVPFFAGIPQRIGFTGESRLVLLNRRHTLDEQALPQMAERFAQLAEAPGAPLPRPLPLPRLESSPAQQVATLAASGLDRPARLAVFCPGAEYGPAKRWPAAHFAQLAGELVARGYTVWLLGSAKDHATGEAVIAAAGETVQAAGADLLRNLCGLTSLTQAIDLIALADLVVCNDSGLMHVAAALGRPLVALYGSSSPGFTPPLSPRATVLSLGLECSPCFKRECPLGHLDCLNRLDVGRVLAACLAAADASPDAAVDSASVAAAMATPPGRPA</sequence>
<name>A0A840GGZ7_RHOTE</name>
<evidence type="ECO:0000256" key="1">
    <source>
        <dbReference type="ARBA" id="ARBA00022676"/>
    </source>
</evidence>
<dbReference type="SUPFAM" id="SSF53756">
    <property type="entry name" value="UDP-Glycosyltransferase/glycogen phosphorylase"/>
    <property type="match status" value="1"/>
</dbReference>
<dbReference type="InterPro" id="IPR051199">
    <property type="entry name" value="LPS_LOS_Heptosyltrfase"/>
</dbReference>
<dbReference type="RefSeq" id="WP_228273724.1">
    <property type="nucleotide sequence ID" value="NZ_JACIGE010000007.1"/>
</dbReference>
<evidence type="ECO:0000256" key="5">
    <source>
        <dbReference type="ARBA" id="ARBA00047503"/>
    </source>
</evidence>
<dbReference type="NCBIfam" id="TIGR02195">
    <property type="entry name" value="heptsyl_trn_II"/>
    <property type="match status" value="1"/>
</dbReference>
<dbReference type="CDD" id="cd03789">
    <property type="entry name" value="GT9_LPS_heptosyltransferase"/>
    <property type="match status" value="1"/>
</dbReference>
<dbReference type="EC" id="2.4.99.24" evidence="4"/>
<dbReference type="PANTHER" id="PTHR30160">
    <property type="entry name" value="TETRAACYLDISACCHARIDE 4'-KINASE-RELATED"/>
    <property type="match status" value="1"/>
</dbReference>
<dbReference type="GO" id="GO:0008713">
    <property type="term" value="F:ADP-heptose-lipopolysaccharide heptosyltransferase activity"/>
    <property type="evidence" value="ECO:0007669"/>
    <property type="project" value="UniProtKB-EC"/>
</dbReference>
<dbReference type="Proteomes" id="UP000587070">
    <property type="component" value="Unassembled WGS sequence"/>
</dbReference>
<keyword evidence="7" id="KW-1185">Reference proteome</keyword>
<comment type="catalytic activity">
    <reaction evidence="5">
        <text>an L-alpha-D-Hep-(1-&gt;5)-[alpha-Kdo-(2-&gt;4)]-alpha-Kdo-(2-&gt;6)-lipid A + ADP-L-glycero-beta-D-manno-heptose = an L-alpha-D-Hep-(1-&gt;3)-L-alpha-D-Hep-(1-&gt;5)-[alpha-Kdo-(2-&gt;4)]-alpha-Kdo-(2-&gt;6)-lipid A + ADP + H(+)</text>
        <dbReference type="Rhea" id="RHEA:74071"/>
        <dbReference type="ChEBI" id="CHEBI:15378"/>
        <dbReference type="ChEBI" id="CHEBI:61506"/>
        <dbReference type="ChEBI" id="CHEBI:193068"/>
        <dbReference type="ChEBI" id="CHEBI:193069"/>
        <dbReference type="ChEBI" id="CHEBI:456216"/>
        <dbReference type="EC" id="2.4.99.24"/>
    </reaction>
</comment>
<evidence type="ECO:0000256" key="4">
    <source>
        <dbReference type="ARBA" id="ARBA00044042"/>
    </source>
</evidence>
<protein>
    <recommendedName>
        <fullName evidence="4">lipopolysaccharide heptosyltransferase II</fullName>
        <ecNumber evidence="4">2.4.99.24</ecNumber>
    </recommendedName>
</protein>
<dbReference type="FunFam" id="3.40.50.2000:FF:000023">
    <property type="entry name" value="ADP-heptose--LPS heptosyltransferase II"/>
    <property type="match status" value="1"/>
</dbReference>
<proteinExistence type="inferred from homology"/>
<dbReference type="Gene3D" id="3.40.50.2000">
    <property type="entry name" value="Glycogen Phosphorylase B"/>
    <property type="match status" value="2"/>
</dbReference>
<keyword evidence="1 6" id="KW-0328">Glycosyltransferase</keyword>
<evidence type="ECO:0000256" key="3">
    <source>
        <dbReference type="ARBA" id="ARBA00043995"/>
    </source>
</evidence>
<dbReference type="AlphaFoldDB" id="A0A840GGZ7"/>
<comment type="caution">
    <text evidence="6">The sequence shown here is derived from an EMBL/GenBank/DDBJ whole genome shotgun (WGS) entry which is preliminary data.</text>
</comment>
<dbReference type="Pfam" id="PF01075">
    <property type="entry name" value="Glyco_transf_9"/>
    <property type="match status" value="1"/>
</dbReference>
<dbReference type="GO" id="GO:0005829">
    <property type="term" value="C:cytosol"/>
    <property type="evidence" value="ECO:0007669"/>
    <property type="project" value="TreeGrafter"/>
</dbReference>